<comment type="caution">
    <text evidence="1">The sequence shown here is derived from an EMBL/GenBank/DDBJ whole genome shotgun (WGS) entry which is preliminary data.</text>
</comment>
<dbReference type="OrthoDB" id="276744at2759"/>
<dbReference type="EMBL" id="SWJQ01000660">
    <property type="protein sequence ID" value="TRZ11815.1"/>
    <property type="molecule type" value="Genomic_DNA"/>
</dbReference>
<accession>A0A8K1G5E7</accession>
<reference evidence="1" key="1">
    <citation type="submission" date="2019-04" db="EMBL/GenBank/DDBJ databases">
        <title>Genome assembly of Zosterops borbonicus 15179.</title>
        <authorList>
            <person name="Leroy T."/>
            <person name="Anselmetti Y."/>
            <person name="Tilak M.-K."/>
            <person name="Nabholz B."/>
        </authorList>
    </citation>
    <scope>NUCLEOTIDE SEQUENCE</scope>
    <source>
        <strain evidence="1">HGM_15179</strain>
        <tissue evidence="1">Muscle</tissue>
    </source>
</reference>
<keyword evidence="2" id="KW-1185">Reference proteome</keyword>
<proteinExistence type="predicted"/>
<evidence type="ECO:0000313" key="2">
    <source>
        <dbReference type="Proteomes" id="UP000796761"/>
    </source>
</evidence>
<organism evidence="1 2">
    <name type="scientific">Zosterops borbonicus</name>
    <dbReference type="NCBI Taxonomy" id="364589"/>
    <lineage>
        <taxon>Eukaryota</taxon>
        <taxon>Metazoa</taxon>
        <taxon>Chordata</taxon>
        <taxon>Craniata</taxon>
        <taxon>Vertebrata</taxon>
        <taxon>Euteleostomi</taxon>
        <taxon>Archelosauria</taxon>
        <taxon>Archosauria</taxon>
        <taxon>Dinosauria</taxon>
        <taxon>Saurischia</taxon>
        <taxon>Theropoda</taxon>
        <taxon>Coelurosauria</taxon>
        <taxon>Aves</taxon>
        <taxon>Neognathae</taxon>
        <taxon>Neoaves</taxon>
        <taxon>Telluraves</taxon>
        <taxon>Australaves</taxon>
        <taxon>Passeriformes</taxon>
        <taxon>Sylvioidea</taxon>
        <taxon>Zosteropidae</taxon>
        <taxon>Zosterops</taxon>
    </lineage>
</organism>
<protein>
    <submittedName>
        <fullName evidence="1">Uncharacterized protein</fullName>
    </submittedName>
</protein>
<dbReference type="AlphaFoldDB" id="A0A8K1G5E7"/>
<name>A0A8K1G5E7_9PASS</name>
<gene>
    <name evidence="1" type="ORF">HGM15179_015296</name>
</gene>
<sequence length="76" mass="8611">YLVCSAYHSHCLYVTHQVDHKVAKKANGIMACNSTSVVSRTRAGIVPLYLAQVKSHLKSYVQFWAPQFMKDIEVLE</sequence>
<dbReference type="Proteomes" id="UP000796761">
    <property type="component" value="Unassembled WGS sequence"/>
</dbReference>
<evidence type="ECO:0000313" key="1">
    <source>
        <dbReference type="EMBL" id="TRZ11815.1"/>
    </source>
</evidence>
<feature type="non-terminal residue" evidence="1">
    <location>
        <position position="1"/>
    </location>
</feature>